<accession>A0AA41Q7Z7</accession>
<evidence type="ECO:0000313" key="4">
    <source>
        <dbReference type="Proteomes" id="UP001165378"/>
    </source>
</evidence>
<dbReference type="SMART" id="SM00320">
    <property type="entry name" value="WD40"/>
    <property type="match status" value="6"/>
</dbReference>
<dbReference type="SUPFAM" id="SSF50998">
    <property type="entry name" value="Quinoprotein alcohol dehydrogenase-like"/>
    <property type="match status" value="1"/>
</dbReference>
<feature type="repeat" description="WD" evidence="1">
    <location>
        <begin position="728"/>
        <end position="767"/>
    </location>
</feature>
<dbReference type="AlphaFoldDB" id="A0AA41Q7Z7"/>
<name>A0AA41Q7Z7_9ACTN</name>
<evidence type="ECO:0000259" key="2">
    <source>
        <dbReference type="Pfam" id="PF12770"/>
    </source>
</evidence>
<feature type="domain" description="CHAT" evidence="2">
    <location>
        <begin position="79"/>
        <end position="347"/>
    </location>
</feature>
<evidence type="ECO:0000313" key="3">
    <source>
        <dbReference type="EMBL" id="MCF2533275.1"/>
    </source>
</evidence>
<dbReference type="RefSeq" id="WP_235058046.1">
    <property type="nucleotide sequence ID" value="NZ_JAKFHA010000046.1"/>
</dbReference>
<organism evidence="3 4">
    <name type="scientific">Yinghuangia soli</name>
    <dbReference type="NCBI Taxonomy" id="2908204"/>
    <lineage>
        <taxon>Bacteria</taxon>
        <taxon>Bacillati</taxon>
        <taxon>Actinomycetota</taxon>
        <taxon>Actinomycetes</taxon>
        <taxon>Kitasatosporales</taxon>
        <taxon>Streptomycetaceae</taxon>
        <taxon>Yinghuangia</taxon>
    </lineage>
</organism>
<dbReference type="EMBL" id="JAKFHA010000046">
    <property type="protein sequence ID" value="MCF2533275.1"/>
    <property type="molecule type" value="Genomic_DNA"/>
</dbReference>
<feature type="repeat" description="WD" evidence="1">
    <location>
        <begin position="548"/>
        <end position="580"/>
    </location>
</feature>
<gene>
    <name evidence="3" type="ORF">LZ495_39495</name>
</gene>
<dbReference type="Proteomes" id="UP001165378">
    <property type="component" value="Unassembled WGS sequence"/>
</dbReference>
<dbReference type="InterPro" id="IPR015943">
    <property type="entry name" value="WD40/YVTN_repeat-like_dom_sf"/>
</dbReference>
<dbReference type="InterPro" id="IPR011047">
    <property type="entry name" value="Quinoprotein_ADH-like_sf"/>
</dbReference>
<dbReference type="PROSITE" id="PS50082">
    <property type="entry name" value="WD_REPEATS_2"/>
    <property type="match status" value="2"/>
</dbReference>
<dbReference type="Pfam" id="PF12770">
    <property type="entry name" value="CHAT"/>
    <property type="match status" value="1"/>
</dbReference>
<comment type="caution">
    <text evidence="3">The sequence shown here is derived from an EMBL/GenBank/DDBJ whole genome shotgun (WGS) entry which is preliminary data.</text>
</comment>
<keyword evidence="1" id="KW-0853">WD repeat</keyword>
<proteinExistence type="predicted"/>
<dbReference type="InterPro" id="IPR001680">
    <property type="entry name" value="WD40_rpt"/>
</dbReference>
<evidence type="ECO:0000256" key="1">
    <source>
        <dbReference type="PROSITE-ProRule" id="PRU00221"/>
    </source>
</evidence>
<dbReference type="PROSITE" id="PS50294">
    <property type="entry name" value="WD_REPEATS_REGION"/>
    <property type="match status" value="1"/>
</dbReference>
<dbReference type="InterPro" id="IPR024983">
    <property type="entry name" value="CHAT_dom"/>
</dbReference>
<dbReference type="PANTHER" id="PTHR19879">
    <property type="entry name" value="TRANSCRIPTION INITIATION FACTOR TFIID"/>
    <property type="match status" value="1"/>
</dbReference>
<reference evidence="3" key="1">
    <citation type="submission" date="2022-01" db="EMBL/GenBank/DDBJ databases">
        <title>Genome-Based Taxonomic Classification of the Phylum Actinobacteria.</title>
        <authorList>
            <person name="Gao Y."/>
        </authorList>
    </citation>
    <scope>NUCLEOTIDE SEQUENCE</scope>
    <source>
        <strain evidence="3">KLBMP 8922</strain>
    </source>
</reference>
<protein>
    <submittedName>
        <fullName evidence="3">CHAT domain-containing protein</fullName>
    </submittedName>
</protein>
<dbReference type="PANTHER" id="PTHR19879:SF9">
    <property type="entry name" value="TRANSCRIPTION INITIATION FACTOR TFIID SUBUNIT 5"/>
    <property type="match status" value="1"/>
</dbReference>
<sequence length="767" mass="82391">MGDFGTDLDFHVVIGAATDGGYHVTWQAPGGGEAATVMALPPTAVLDALVERIPDSVLASSARTRRVIVGDEIPVNRLGRLLFDALVTSEGRSLLLASRRQAHHAHGRLRFVLRILPPELARLPWEFMYDSADEEYVCLTTPLIRHPQALPAARPLRVEAPLRILCMSARPHDQRNLAVDAEDAQLRRALADLEASGHVEVGWVRGQTWRDLRDALHQGPWHVFHFIGHGSFDRSAQQGALALADENGGTRYLGADQLATLLAQHPSVRLVVLNACETGRAAALNASSSVAGSLMRKGLSAVLAMQYPISDDAAVECSRTFYESLARDLPVDLAVTEARQAIWMSHPGSLEWGTPVLYMRSPDRHVFDVAATIVAPARTPVPELPPAHEVGVIHTDPWDAAAATFLAALRRNGAHLVATSPAVVQPAEGPSPAGPEPLGPEDTKAPRTLRAVHAAQLMLDLPVDCLAVDKGGYLMAAASGPGTVAMFNLFELFAGRDPEVSRVRLGNARSTGLHAVAISPGVNLTATTSPNGNVRIWHSHSGEGARWRFRHRSAVLDAAFSLDGKRIATVSLDQGVSVWSWQGDLESRFDIGLPAGRVVFSRDSRWVAATSLQNLVHVWDLESGTETVHAMRYLGPSGLTFTADGRDLVVGNIGGMAEFIDVVTGEQGRTLTHFVTDEKQLAEHPVPTARGLPGLDVAVGDDGRVLATFGPGHDVMLWDPSSGAELARITHESAVRAAVFGPRGRFLATGCDDATLTVWRLAEETDD</sequence>
<dbReference type="Gene3D" id="2.130.10.10">
    <property type="entry name" value="YVTN repeat-like/Quinoprotein amine dehydrogenase"/>
    <property type="match status" value="2"/>
</dbReference>
<dbReference type="Pfam" id="PF00400">
    <property type="entry name" value="WD40"/>
    <property type="match status" value="2"/>
</dbReference>
<keyword evidence="4" id="KW-1185">Reference proteome</keyword>